<dbReference type="Proteomes" id="UP000179037">
    <property type="component" value="Unassembled WGS sequence"/>
</dbReference>
<dbReference type="InterPro" id="IPR050808">
    <property type="entry name" value="Phage_Integrase"/>
</dbReference>
<gene>
    <name evidence="7" type="ORF">A3A87_06885</name>
</gene>
<evidence type="ECO:0000256" key="2">
    <source>
        <dbReference type="ARBA" id="ARBA00022908"/>
    </source>
</evidence>
<dbReference type="InterPro" id="IPR025166">
    <property type="entry name" value="Integrase_DNA_bind_dom"/>
</dbReference>
<comment type="similarity">
    <text evidence="1">Belongs to the 'phage' integrase family.</text>
</comment>
<reference evidence="7 8" key="1">
    <citation type="journal article" date="2016" name="Nat. Commun.">
        <title>Thousands of microbial genomes shed light on interconnected biogeochemical processes in an aquifer system.</title>
        <authorList>
            <person name="Anantharaman K."/>
            <person name="Brown C.T."/>
            <person name="Hug L.A."/>
            <person name="Sharon I."/>
            <person name="Castelle C.J."/>
            <person name="Probst A.J."/>
            <person name="Thomas B.C."/>
            <person name="Singh A."/>
            <person name="Wilkins M.J."/>
            <person name="Karaoz U."/>
            <person name="Brodie E.L."/>
            <person name="Williams K.H."/>
            <person name="Hubbard S.S."/>
            <person name="Banfield J.F."/>
        </authorList>
    </citation>
    <scope>NUCLEOTIDE SEQUENCE [LARGE SCALE GENOMIC DNA]</scope>
</reference>
<dbReference type="GO" id="GO:0015074">
    <property type="term" value="P:DNA integration"/>
    <property type="evidence" value="ECO:0007669"/>
    <property type="project" value="UniProtKB-KW"/>
</dbReference>
<dbReference type="Pfam" id="PF22022">
    <property type="entry name" value="Phage_int_M"/>
    <property type="match status" value="1"/>
</dbReference>
<dbReference type="InterPro" id="IPR038488">
    <property type="entry name" value="Integrase_DNA-bd_sf"/>
</dbReference>
<proteinExistence type="inferred from homology"/>
<evidence type="ECO:0000259" key="5">
    <source>
        <dbReference type="Pfam" id="PF13356"/>
    </source>
</evidence>
<evidence type="ECO:0000313" key="7">
    <source>
        <dbReference type="EMBL" id="OGI49839.1"/>
    </source>
</evidence>
<keyword evidence="3" id="KW-0238">DNA-binding</keyword>
<sequence>MQAGIKVGTKGGTKTGGGTTPPQGLELVTLTDTAIRNAKPRRNPTRFTTATVCFSSFIRTARSTGVCATSAATRKGVIALGAYPSITLGEARRLAQEVHDQLVKGLDPAEQKAAQRAQASVTTFESVAQDWLVRKKGKLSPTYYVKIEKPIRTNLFLRLGEKPIHKVTAGDVLDCLRVMEARGAIELARRCKSYAAAIFNYAATLEHVPVGYNPAQGLTRDVLEHRDVKHFPHLVEADLGEFLRALAEYPGRAETRLAVKLLLLTNGTYS</sequence>
<dbReference type="Gene3D" id="3.30.160.390">
    <property type="entry name" value="Integrase, DNA-binding domain"/>
    <property type="match status" value="1"/>
</dbReference>
<dbReference type="GO" id="GO:0003677">
    <property type="term" value="F:DNA binding"/>
    <property type="evidence" value="ECO:0007669"/>
    <property type="project" value="UniProtKB-KW"/>
</dbReference>
<feature type="compositionally biased region" description="Gly residues" evidence="4">
    <location>
        <begin position="9"/>
        <end position="19"/>
    </location>
</feature>
<evidence type="ECO:0000313" key="8">
    <source>
        <dbReference type="Proteomes" id="UP000179037"/>
    </source>
</evidence>
<dbReference type="InterPro" id="IPR011010">
    <property type="entry name" value="DNA_brk_join_enz"/>
</dbReference>
<protein>
    <submittedName>
        <fullName evidence="7">Uncharacterized protein</fullName>
    </submittedName>
</protein>
<comment type="caution">
    <text evidence="7">The sequence shown here is derived from an EMBL/GenBank/DDBJ whole genome shotgun (WGS) entry which is preliminary data.</text>
</comment>
<dbReference type="EMBL" id="MFTC01000086">
    <property type="protein sequence ID" value="OGI49839.1"/>
    <property type="molecule type" value="Genomic_DNA"/>
</dbReference>
<dbReference type="InterPro" id="IPR010998">
    <property type="entry name" value="Integrase_recombinase_N"/>
</dbReference>
<feature type="region of interest" description="Disordered" evidence="4">
    <location>
        <begin position="1"/>
        <end position="24"/>
    </location>
</feature>
<keyword evidence="2" id="KW-0229">DNA integration</keyword>
<evidence type="ECO:0000259" key="6">
    <source>
        <dbReference type="Pfam" id="PF22022"/>
    </source>
</evidence>
<dbReference type="AlphaFoldDB" id="A0A1F6TXP0"/>
<organism evidence="7 8">
    <name type="scientific">Candidatus Muproteobacteria bacterium RIFCSPLOWO2_01_FULL_60_18</name>
    <dbReference type="NCBI Taxonomy" id="1817768"/>
    <lineage>
        <taxon>Bacteria</taxon>
        <taxon>Pseudomonadati</taxon>
        <taxon>Pseudomonadota</taxon>
        <taxon>Candidatus Muproteobacteria</taxon>
    </lineage>
</organism>
<dbReference type="PANTHER" id="PTHR30629:SF2">
    <property type="entry name" value="PROPHAGE INTEGRASE INTS-RELATED"/>
    <property type="match status" value="1"/>
</dbReference>
<feature type="domain" description="Integrase DNA-binding" evidence="5">
    <location>
        <begin position="30"/>
        <end position="115"/>
    </location>
</feature>
<dbReference type="InterPro" id="IPR053876">
    <property type="entry name" value="Phage_int_M"/>
</dbReference>
<feature type="domain" description="Phage integrase central" evidence="6">
    <location>
        <begin position="124"/>
        <end position="207"/>
    </location>
</feature>
<evidence type="ECO:0000256" key="1">
    <source>
        <dbReference type="ARBA" id="ARBA00008857"/>
    </source>
</evidence>
<evidence type="ECO:0000256" key="4">
    <source>
        <dbReference type="SAM" id="MobiDB-lite"/>
    </source>
</evidence>
<dbReference type="Pfam" id="PF13356">
    <property type="entry name" value="Arm-DNA-bind_3"/>
    <property type="match status" value="1"/>
</dbReference>
<name>A0A1F6TXP0_9PROT</name>
<dbReference type="PANTHER" id="PTHR30629">
    <property type="entry name" value="PROPHAGE INTEGRASE"/>
    <property type="match status" value="1"/>
</dbReference>
<accession>A0A1F6TXP0</accession>
<dbReference type="SUPFAM" id="SSF56349">
    <property type="entry name" value="DNA breaking-rejoining enzymes"/>
    <property type="match status" value="1"/>
</dbReference>
<evidence type="ECO:0000256" key="3">
    <source>
        <dbReference type="ARBA" id="ARBA00023125"/>
    </source>
</evidence>
<dbReference type="Gene3D" id="1.10.150.130">
    <property type="match status" value="1"/>
</dbReference>